<feature type="transmembrane region" description="Helical" evidence="12">
    <location>
        <begin position="224"/>
        <end position="243"/>
    </location>
</feature>
<feature type="transmembrane region" description="Helical" evidence="12">
    <location>
        <begin position="944"/>
        <end position="966"/>
    </location>
</feature>
<evidence type="ECO:0000313" key="16">
    <source>
        <dbReference type="Proteomes" id="UP000095023"/>
    </source>
</evidence>
<dbReference type="CDD" id="cd18578">
    <property type="entry name" value="ABC_6TM_Pgp_ABCB1_D2_like"/>
    <property type="match status" value="1"/>
</dbReference>
<dbReference type="InterPro" id="IPR011527">
    <property type="entry name" value="ABC1_TM_dom"/>
</dbReference>
<dbReference type="GO" id="GO:0005743">
    <property type="term" value="C:mitochondrial inner membrane"/>
    <property type="evidence" value="ECO:0007669"/>
    <property type="project" value="TreeGrafter"/>
</dbReference>
<dbReference type="CDD" id="cd18577">
    <property type="entry name" value="ABC_6TM_Pgp_ABCB1_D1_like"/>
    <property type="match status" value="1"/>
</dbReference>
<dbReference type="PROSITE" id="PS50893">
    <property type="entry name" value="ABC_TRANSPORTER_2"/>
    <property type="match status" value="2"/>
</dbReference>
<dbReference type="Pfam" id="PF00664">
    <property type="entry name" value="ABC_membrane"/>
    <property type="match status" value="2"/>
</dbReference>
<dbReference type="Gene3D" id="3.40.50.300">
    <property type="entry name" value="P-loop containing nucleotide triphosphate hydrolases"/>
    <property type="match status" value="2"/>
</dbReference>
<evidence type="ECO:0000256" key="5">
    <source>
        <dbReference type="ARBA" id="ARBA00022737"/>
    </source>
</evidence>
<dbReference type="PANTHER" id="PTHR43394:SF27">
    <property type="entry name" value="ATP-DEPENDENT TRANSLOCASE ABCB1-LIKE"/>
    <property type="match status" value="1"/>
</dbReference>
<evidence type="ECO:0000256" key="7">
    <source>
        <dbReference type="ARBA" id="ARBA00022840"/>
    </source>
</evidence>
<sequence>MDPEKTHEHRRNEDFGHTSSVKELLSITVNEDSSSKSSKSEQEILNSQIQSTKTRASYIGLIVQGGRICALLYFTTFVLSGAVGMTYPANSMIFGDTSNDIFDFLYSNTSLNDFVSAYTYHSLSFLVLACVSLTALFACFLLGLIVGEVITSKIRVKYVTSLFNQNLAYHDENGIASLSSAILHNAALIQSGLSDKFVFLTYNLVIVIGSLVLSLAVAWRFALILFPVYLLMIGLTILLSYFMRKNSLPLRRTELELSAMINEFLTSIPVIHAYGLRRELISRVDEFSRHLHKRRLTDVLLAALNMGLSICISYLIFALGFWLGHKLTAEGRISTDNMLCVLLVMAMGASSVYKITFLTNDISVCTSAAEPLLSLINRQSPVPSLSHHGKQLDSLDGQIEFCDIKFAYPSRPKHTVLPRFSLTIEPGSTVAIVGPSGSGKSTLINLIERFYLPLSGRILLDNHDIADLDVRWLRRHMSLVTQEPVLFSGSIFDNIAKGLDESFKNTISSEELHQLVHTAADACNALGFITSLPDGFDTDIGLHGGQLSGGQRQRICIARAIISKPKILLLDEATSALDASSESVVQAALENVSKFCTTLMITHKLASVKNADRIVVLKAGEIVEDGTHEELLAREGAYFDLVSAQCLDSDSVSIEDMDTMFCKRSSVATTKSSFFEHSALPVSLPDMVEDMLSPGSSHSVWSDIQFSLSVLKGHRWKAYSSLALMVLAGCIVPLSSIIFGYAMDEMRMALFYPDQNTFLNLTCILYLVLGITCLVALMYSVYFMAYCGIELIERARAKMLENLLSLNLKYYDEANNDPNIIAADISQACDNIRTVLSTAVFRLVTSIVTIIMSVVICFAYSWKMALVNFAGIFLVCISSLITLKQFSKVHNSSRSVFSKSTSTVCEALKSLKIVWALDCAVDIVQTYESDLWDSLKKNIWRKAVISLGMSFSLSFRYFLMAAMFYYGCELITDNEVEMNEFYIALLCLTNSAQAIAIAVTALPEMQKYKHAMNTIWKLLEATDDNRLSIDERKNLISMDTVVGRVAFRSVSFRYPSRPDTMALQRLSFSAAPGQFVALVGSSGSGKSTAISLLECFYNVFTGDITVDDQSIRQVSSESLRKHMSLVPQMPVLYSGTIKYNVALGLEDPSSVSLEKVIEVCKLAHIHDVIVNLPDGYDTLVGEDGLFLSGGQRQRISIARALIRDPRILLLDEATSALDAESEKLVQQSLNAARKGRTTICVAHRLSTIKNADIIYVLDHGTVVEFGTHTQLVAKDGIYAKMVRMQEHDL</sequence>
<dbReference type="EMBL" id="KV453842">
    <property type="protein sequence ID" value="ODV90424.1"/>
    <property type="molecule type" value="Genomic_DNA"/>
</dbReference>
<feature type="transmembrane region" description="Helical" evidence="12">
    <location>
        <begin position="722"/>
        <end position="743"/>
    </location>
</feature>
<feature type="domain" description="ABC transmembrane type-1" evidence="14">
    <location>
        <begin position="721"/>
        <end position="1007"/>
    </location>
</feature>
<comment type="similarity">
    <text evidence="2">Belongs to the ABC transporter superfamily. ABCB family. Multidrug resistance exporter (TC 3.A.1.201) subfamily.</text>
</comment>
<evidence type="ECO:0000256" key="3">
    <source>
        <dbReference type="ARBA" id="ARBA00022448"/>
    </source>
</evidence>
<dbReference type="InterPro" id="IPR027417">
    <property type="entry name" value="P-loop_NTPase"/>
</dbReference>
<keyword evidence="16" id="KW-1185">Reference proteome</keyword>
<feature type="transmembrane region" description="Helical" evidence="12">
    <location>
        <begin position="335"/>
        <end position="353"/>
    </location>
</feature>
<keyword evidence="9 12" id="KW-1133">Transmembrane helix</keyword>
<proteinExistence type="inferred from homology"/>
<feature type="transmembrane region" description="Helical" evidence="12">
    <location>
        <begin position="763"/>
        <end position="789"/>
    </location>
</feature>
<evidence type="ECO:0000256" key="12">
    <source>
        <dbReference type="SAM" id="Phobius"/>
    </source>
</evidence>
<dbReference type="PROSITE" id="PS00211">
    <property type="entry name" value="ABC_TRANSPORTER_1"/>
    <property type="match status" value="2"/>
</dbReference>
<keyword evidence="4 12" id="KW-0812">Transmembrane</keyword>
<feature type="transmembrane region" description="Helical" evidence="12">
    <location>
        <begin position="299"/>
        <end position="323"/>
    </location>
</feature>
<dbReference type="PROSITE" id="PS50929">
    <property type="entry name" value="ABC_TM1F"/>
    <property type="match status" value="2"/>
</dbReference>
<feature type="domain" description="ABC transporter" evidence="13">
    <location>
        <begin position="1045"/>
        <end position="1284"/>
    </location>
</feature>
<feature type="transmembrane region" description="Helical" evidence="12">
    <location>
        <begin position="68"/>
        <end position="87"/>
    </location>
</feature>
<feature type="transmembrane region" description="Helical" evidence="12">
    <location>
        <begin position="197"/>
        <end position="218"/>
    </location>
</feature>
<keyword evidence="11" id="KW-0325">Glycoprotein</keyword>
<keyword evidence="6" id="KW-0547">Nucleotide-binding</keyword>
<keyword evidence="7" id="KW-0067">ATP-binding</keyword>
<feature type="transmembrane region" description="Helical" evidence="12">
    <location>
        <begin position="123"/>
        <end position="147"/>
    </location>
</feature>
<evidence type="ECO:0000256" key="10">
    <source>
        <dbReference type="ARBA" id="ARBA00023136"/>
    </source>
</evidence>
<comment type="subcellular location">
    <subcellularLocation>
        <location evidence="1">Membrane</location>
        <topology evidence="1">Multi-pass membrane protein</topology>
    </subcellularLocation>
</comment>
<evidence type="ECO:0000256" key="2">
    <source>
        <dbReference type="ARBA" id="ARBA00007577"/>
    </source>
</evidence>
<dbReference type="CDD" id="cd03249">
    <property type="entry name" value="ABC_MTABC3_MDL1_MDL2"/>
    <property type="match status" value="2"/>
</dbReference>
<dbReference type="OrthoDB" id="6500128at2759"/>
<dbReference type="GO" id="GO:0016887">
    <property type="term" value="F:ATP hydrolysis activity"/>
    <property type="evidence" value="ECO:0007669"/>
    <property type="project" value="InterPro"/>
</dbReference>
<gene>
    <name evidence="15" type="ORF">CANCADRAFT_106442</name>
</gene>
<accession>A0A1E4TF82</accession>
<dbReference type="GO" id="GO:0015421">
    <property type="term" value="F:ABC-type oligopeptide transporter activity"/>
    <property type="evidence" value="ECO:0007669"/>
    <property type="project" value="TreeGrafter"/>
</dbReference>
<dbReference type="SMART" id="SM00382">
    <property type="entry name" value="AAA"/>
    <property type="match status" value="2"/>
</dbReference>
<reference evidence="16" key="1">
    <citation type="submission" date="2016-02" db="EMBL/GenBank/DDBJ databases">
        <title>Comparative genomics of biotechnologically important yeasts.</title>
        <authorList>
            <consortium name="DOE Joint Genome Institute"/>
            <person name="Riley R."/>
            <person name="Haridas S."/>
            <person name="Wolfe K.H."/>
            <person name="Lopes M.R."/>
            <person name="Hittinger C.T."/>
            <person name="Goker M."/>
            <person name="Salamov A."/>
            <person name="Wisecaver J."/>
            <person name="Long T.M."/>
            <person name="Aerts A.L."/>
            <person name="Barry K."/>
            <person name="Choi C."/>
            <person name="Clum A."/>
            <person name="Coughlan A.Y."/>
            <person name="Deshpande S."/>
            <person name="Douglass A.P."/>
            <person name="Hanson S.J."/>
            <person name="Klenk H.-P."/>
            <person name="Labutti K."/>
            <person name="Lapidus A."/>
            <person name="Lindquist E."/>
            <person name="Lipzen A."/>
            <person name="Meier-Kolthoff J.P."/>
            <person name="Ohm R.A."/>
            <person name="Otillar R.P."/>
            <person name="Pangilinan J."/>
            <person name="Peng Y."/>
            <person name="Rokas A."/>
            <person name="Rosa C.A."/>
            <person name="Scheuner C."/>
            <person name="Sibirny A.A."/>
            <person name="Slot J.C."/>
            <person name="Stielow J.B."/>
            <person name="Sun H."/>
            <person name="Kurtzman C.P."/>
            <person name="Blackwell M."/>
            <person name="Jeffries T.W."/>
            <person name="Grigoriev I.V."/>
        </authorList>
    </citation>
    <scope>NUCLEOTIDE SEQUENCE [LARGE SCALE GENOMIC DNA]</scope>
    <source>
        <strain evidence="16">NRRL Y-17796</strain>
    </source>
</reference>
<keyword evidence="10 12" id="KW-0472">Membrane</keyword>
<dbReference type="Proteomes" id="UP000095023">
    <property type="component" value="Unassembled WGS sequence"/>
</dbReference>
<evidence type="ECO:0000259" key="14">
    <source>
        <dbReference type="PROSITE" id="PS50929"/>
    </source>
</evidence>
<evidence type="ECO:0000256" key="1">
    <source>
        <dbReference type="ARBA" id="ARBA00004141"/>
    </source>
</evidence>
<organism evidence="15 16">
    <name type="scientific">Tortispora caseinolytica NRRL Y-17796</name>
    <dbReference type="NCBI Taxonomy" id="767744"/>
    <lineage>
        <taxon>Eukaryota</taxon>
        <taxon>Fungi</taxon>
        <taxon>Dikarya</taxon>
        <taxon>Ascomycota</taxon>
        <taxon>Saccharomycotina</taxon>
        <taxon>Trigonopsidomycetes</taxon>
        <taxon>Trigonopsidales</taxon>
        <taxon>Trigonopsidaceae</taxon>
        <taxon>Tortispora</taxon>
    </lineage>
</organism>
<dbReference type="InterPro" id="IPR036640">
    <property type="entry name" value="ABC1_TM_sf"/>
</dbReference>
<evidence type="ECO:0000256" key="8">
    <source>
        <dbReference type="ARBA" id="ARBA00022967"/>
    </source>
</evidence>
<dbReference type="Gene3D" id="1.20.1560.10">
    <property type="entry name" value="ABC transporter type 1, transmembrane domain"/>
    <property type="match status" value="1"/>
</dbReference>
<dbReference type="FunFam" id="3.40.50.300:FF:000913">
    <property type="entry name" value="ABC multidrug transporter SitT"/>
    <property type="match status" value="1"/>
</dbReference>
<evidence type="ECO:0000256" key="4">
    <source>
        <dbReference type="ARBA" id="ARBA00022692"/>
    </source>
</evidence>
<feature type="transmembrane region" description="Helical" evidence="12">
    <location>
        <begin position="840"/>
        <end position="861"/>
    </location>
</feature>
<feature type="domain" description="ABC transporter" evidence="13">
    <location>
        <begin position="399"/>
        <end position="644"/>
    </location>
</feature>
<evidence type="ECO:0000313" key="15">
    <source>
        <dbReference type="EMBL" id="ODV90424.1"/>
    </source>
</evidence>
<evidence type="ECO:0000256" key="11">
    <source>
        <dbReference type="ARBA" id="ARBA00023180"/>
    </source>
</evidence>
<evidence type="ECO:0000256" key="6">
    <source>
        <dbReference type="ARBA" id="ARBA00022741"/>
    </source>
</evidence>
<keyword evidence="3" id="KW-0813">Transport</keyword>
<dbReference type="InterPro" id="IPR039421">
    <property type="entry name" value="Type_1_exporter"/>
</dbReference>
<dbReference type="SUPFAM" id="SSF52540">
    <property type="entry name" value="P-loop containing nucleoside triphosphate hydrolases"/>
    <property type="match status" value="2"/>
</dbReference>
<dbReference type="InterPro" id="IPR003439">
    <property type="entry name" value="ABC_transporter-like_ATP-bd"/>
</dbReference>
<keyword evidence="5" id="KW-0677">Repeat</keyword>
<dbReference type="Pfam" id="PF00005">
    <property type="entry name" value="ABC_tran"/>
    <property type="match status" value="2"/>
</dbReference>
<dbReference type="PANTHER" id="PTHR43394">
    <property type="entry name" value="ATP-DEPENDENT PERMEASE MDL1, MITOCHONDRIAL"/>
    <property type="match status" value="1"/>
</dbReference>
<dbReference type="GO" id="GO:0090374">
    <property type="term" value="P:oligopeptide export from mitochondrion"/>
    <property type="evidence" value="ECO:0007669"/>
    <property type="project" value="TreeGrafter"/>
</dbReference>
<feature type="transmembrane region" description="Helical" evidence="12">
    <location>
        <begin position="981"/>
        <end position="1002"/>
    </location>
</feature>
<keyword evidence="8" id="KW-1278">Translocase</keyword>
<name>A0A1E4TF82_9ASCO</name>
<protein>
    <submittedName>
        <fullName evidence="15">Uncharacterized protein</fullName>
    </submittedName>
</protein>
<dbReference type="FunFam" id="3.40.50.300:FF:000479">
    <property type="entry name" value="Multidrug resistance protein 1A"/>
    <property type="match status" value="1"/>
</dbReference>
<dbReference type="InterPro" id="IPR017871">
    <property type="entry name" value="ABC_transporter-like_CS"/>
</dbReference>
<dbReference type="GO" id="GO:0005524">
    <property type="term" value="F:ATP binding"/>
    <property type="evidence" value="ECO:0007669"/>
    <property type="project" value="UniProtKB-KW"/>
</dbReference>
<evidence type="ECO:0000256" key="9">
    <source>
        <dbReference type="ARBA" id="ARBA00022989"/>
    </source>
</evidence>
<feature type="domain" description="ABC transmembrane type-1" evidence="14">
    <location>
        <begin position="74"/>
        <end position="362"/>
    </location>
</feature>
<evidence type="ECO:0000259" key="13">
    <source>
        <dbReference type="PROSITE" id="PS50893"/>
    </source>
</evidence>
<feature type="transmembrane region" description="Helical" evidence="12">
    <location>
        <begin position="867"/>
        <end position="886"/>
    </location>
</feature>
<dbReference type="InterPro" id="IPR003593">
    <property type="entry name" value="AAA+_ATPase"/>
</dbReference>
<dbReference type="SUPFAM" id="SSF90123">
    <property type="entry name" value="ABC transporter transmembrane region"/>
    <property type="match status" value="2"/>
</dbReference>